<evidence type="ECO:0000313" key="2">
    <source>
        <dbReference type="EMBL" id="JAD27551.1"/>
    </source>
</evidence>
<evidence type="ECO:0000256" key="1">
    <source>
        <dbReference type="SAM" id="MobiDB-lite"/>
    </source>
</evidence>
<organism evidence="2">
    <name type="scientific">Arundo donax</name>
    <name type="common">Giant reed</name>
    <name type="synonym">Donax arundinaceus</name>
    <dbReference type="NCBI Taxonomy" id="35708"/>
    <lineage>
        <taxon>Eukaryota</taxon>
        <taxon>Viridiplantae</taxon>
        <taxon>Streptophyta</taxon>
        <taxon>Embryophyta</taxon>
        <taxon>Tracheophyta</taxon>
        <taxon>Spermatophyta</taxon>
        <taxon>Magnoliopsida</taxon>
        <taxon>Liliopsida</taxon>
        <taxon>Poales</taxon>
        <taxon>Poaceae</taxon>
        <taxon>PACMAD clade</taxon>
        <taxon>Arundinoideae</taxon>
        <taxon>Arundineae</taxon>
        <taxon>Arundo</taxon>
    </lineage>
</organism>
<sequence length="148" mass="15557">MPSANPGAATSAPTPSSSSTAAASGQPSLPLVFGFEYPGSDYHDIIAFDRRAPTAAAQFQTAARLDDATYHVEAFCPATASLSSLSTDRCASSATRPPVSSPTSASSMASGSWGSMRTILLVASHWYLRIRIWCLALKMPSRCCFSMV</sequence>
<dbReference type="AlphaFoldDB" id="A0A0A8YLR1"/>
<reference evidence="2" key="1">
    <citation type="submission" date="2014-09" db="EMBL/GenBank/DDBJ databases">
        <authorList>
            <person name="Magalhaes I.L.F."/>
            <person name="Oliveira U."/>
            <person name="Santos F.R."/>
            <person name="Vidigal T.H.D.A."/>
            <person name="Brescovit A.D."/>
            <person name="Santos A.J."/>
        </authorList>
    </citation>
    <scope>NUCLEOTIDE SEQUENCE</scope>
    <source>
        <tissue evidence="2">Shoot tissue taken approximately 20 cm above the soil surface</tissue>
    </source>
</reference>
<dbReference type="EMBL" id="GBRH01270344">
    <property type="protein sequence ID" value="JAD27551.1"/>
    <property type="molecule type" value="Transcribed_RNA"/>
</dbReference>
<reference evidence="2" key="2">
    <citation type="journal article" date="2015" name="Data Brief">
        <title>Shoot transcriptome of the giant reed, Arundo donax.</title>
        <authorList>
            <person name="Barrero R.A."/>
            <person name="Guerrero F.D."/>
            <person name="Moolhuijzen P."/>
            <person name="Goolsby J.A."/>
            <person name="Tidwell J."/>
            <person name="Bellgard S.E."/>
            <person name="Bellgard M.I."/>
        </authorList>
    </citation>
    <scope>NUCLEOTIDE SEQUENCE</scope>
    <source>
        <tissue evidence="2">Shoot tissue taken approximately 20 cm above the soil surface</tissue>
    </source>
</reference>
<name>A0A0A8YLR1_ARUDO</name>
<feature type="region of interest" description="Disordered" evidence="1">
    <location>
        <begin position="1"/>
        <end position="23"/>
    </location>
</feature>
<protein>
    <submittedName>
        <fullName evidence="2">Uncharacterized protein</fullName>
    </submittedName>
</protein>
<accession>A0A0A8YLR1</accession>
<proteinExistence type="predicted"/>